<dbReference type="GO" id="GO:0034451">
    <property type="term" value="C:centriolar satellite"/>
    <property type="evidence" value="ECO:0007669"/>
    <property type="project" value="TreeGrafter"/>
</dbReference>
<comment type="subcellular location">
    <subcellularLocation>
        <location evidence="1">Cytoplasm</location>
        <location evidence="1">Cytoskeleton</location>
        <location evidence="1">Microtubule organizing center</location>
        <location evidence="1">Centrosome</location>
        <location evidence="1">Centriole</location>
    </subcellularLocation>
</comment>
<organism evidence="11 12">
    <name type="scientific">Crenichthys baileyi</name>
    <name type="common">White River springfish</name>
    <dbReference type="NCBI Taxonomy" id="28760"/>
    <lineage>
        <taxon>Eukaryota</taxon>
        <taxon>Metazoa</taxon>
        <taxon>Chordata</taxon>
        <taxon>Craniata</taxon>
        <taxon>Vertebrata</taxon>
        <taxon>Euteleostomi</taxon>
        <taxon>Actinopterygii</taxon>
        <taxon>Neopterygii</taxon>
        <taxon>Teleostei</taxon>
        <taxon>Neoteleostei</taxon>
        <taxon>Acanthomorphata</taxon>
        <taxon>Ovalentaria</taxon>
        <taxon>Atherinomorphae</taxon>
        <taxon>Cyprinodontiformes</taxon>
        <taxon>Goodeidae</taxon>
        <taxon>Crenichthys</taxon>
    </lineage>
</organism>
<name>A0AAV9RCM3_9TELE</name>
<dbReference type="EMBL" id="JAHHUM010002088">
    <property type="protein sequence ID" value="KAK5606305.1"/>
    <property type="molecule type" value="Genomic_DNA"/>
</dbReference>
<evidence type="ECO:0000256" key="6">
    <source>
        <dbReference type="ARBA" id="ARBA00022794"/>
    </source>
</evidence>
<dbReference type="InterPro" id="IPR038774">
    <property type="entry name" value="CEP162-like"/>
</dbReference>
<keyword evidence="4" id="KW-0963">Cytoplasm</keyword>
<evidence type="ECO:0000256" key="10">
    <source>
        <dbReference type="SAM" id="MobiDB-lite"/>
    </source>
</evidence>
<dbReference type="GO" id="GO:0060271">
    <property type="term" value="P:cilium assembly"/>
    <property type="evidence" value="ECO:0007669"/>
    <property type="project" value="TreeGrafter"/>
</dbReference>
<evidence type="ECO:0000256" key="7">
    <source>
        <dbReference type="ARBA" id="ARBA00023054"/>
    </source>
</evidence>
<feature type="coiled-coil region" evidence="9">
    <location>
        <begin position="262"/>
        <end position="401"/>
    </location>
</feature>
<feature type="coiled-coil region" evidence="9">
    <location>
        <begin position="438"/>
        <end position="479"/>
    </location>
</feature>
<protein>
    <recommendedName>
        <fullName evidence="3">Centrosomal protein of 162 kDa</fullName>
    </recommendedName>
</protein>
<evidence type="ECO:0000313" key="11">
    <source>
        <dbReference type="EMBL" id="KAK5606305.1"/>
    </source>
</evidence>
<keyword evidence="7 9" id="KW-0175">Coiled coil</keyword>
<comment type="similarity">
    <text evidence="2">Belongs to the CEP162 family.</text>
</comment>
<sequence>MQDLQRQVQELEHILRSRNPNSLPALIYAAATAAGEENAASSRMSSPSQINVLLERRIQRLESELESHDEEAKRTLRAMEQQFHRIKLRYEQQISELEQQLEQRQPTEAAAAGLNSWMSKCQILEEELQRVKDKDKCLQDQIESLQQQLKNKAQASPGRHQRQAEAAFGARIERLNQDLATKTRSIQELSRTVERLQKERRSMLSTSHQRSETCSAESKPRAGQSKPQCSAAATETNLDGEMFPAAQYEKTYQPTVFTGSHISEVLQENEALKERLELLQLQNEQEKEELKASAVQAKEELCRVKEHLAEQLSSVKAEHLRVLDSLRFTHALEHSSSKVAELSNKLNTQEMAMKHMQQQLKELQKCNEALSISRSREEALQKQLTGLLQELKEAKEAQSSEVKLLCSLERKIVNMELRHEHREKELQQVVAETFQMSAADLQSEVEQWRRLAQDKSRELDAFRSELDSILDILRHLQKQGVVLLTPEPVITAHLLQNS</sequence>
<evidence type="ECO:0000256" key="4">
    <source>
        <dbReference type="ARBA" id="ARBA00022490"/>
    </source>
</evidence>
<feature type="coiled-coil region" evidence="9">
    <location>
        <begin position="51"/>
        <end position="82"/>
    </location>
</feature>
<keyword evidence="12" id="KW-1185">Reference proteome</keyword>
<dbReference type="GO" id="GO:0005654">
    <property type="term" value="C:nucleoplasm"/>
    <property type="evidence" value="ECO:0007669"/>
    <property type="project" value="TreeGrafter"/>
</dbReference>
<evidence type="ECO:0000256" key="3">
    <source>
        <dbReference type="ARBA" id="ARBA00021406"/>
    </source>
</evidence>
<proteinExistence type="inferred from homology"/>
<dbReference type="GO" id="GO:0005814">
    <property type="term" value="C:centriole"/>
    <property type="evidence" value="ECO:0007669"/>
    <property type="project" value="UniProtKB-SubCell"/>
</dbReference>
<dbReference type="PANTHER" id="PTHR34031">
    <property type="entry name" value="CENTROSOMAL PROTEIN OF 162 KDA"/>
    <property type="match status" value="1"/>
</dbReference>
<dbReference type="Proteomes" id="UP001311232">
    <property type="component" value="Unassembled WGS sequence"/>
</dbReference>
<keyword evidence="6" id="KW-0970">Cilium biogenesis/degradation</keyword>
<reference evidence="11 12" key="1">
    <citation type="submission" date="2021-06" db="EMBL/GenBank/DDBJ databases">
        <authorList>
            <person name="Palmer J.M."/>
        </authorList>
    </citation>
    <scope>NUCLEOTIDE SEQUENCE [LARGE SCALE GENOMIC DNA]</scope>
    <source>
        <strain evidence="11 12">MEX-2019</strain>
        <tissue evidence="11">Muscle</tissue>
    </source>
</reference>
<dbReference type="PANTHER" id="PTHR34031:SF1">
    <property type="entry name" value="CENTROSOMAL PROTEIN OF 162 KDA"/>
    <property type="match status" value="1"/>
</dbReference>
<keyword evidence="8" id="KW-0206">Cytoskeleton</keyword>
<accession>A0AAV9RCM3</accession>
<gene>
    <name evidence="11" type="ORF">CRENBAI_023697</name>
</gene>
<evidence type="ECO:0000256" key="1">
    <source>
        <dbReference type="ARBA" id="ARBA00004114"/>
    </source>
</evidence>
<evidence type="ECO:0000256" key="2">
    <source>
        <dbReference type="ARBA" id="ARBA00009485"/>
    </source>
</evidence>
<comment type="caution">
    <text evidence="11">The sequence shown here is derived from an EMBL/GenBank/DDBJ whole genome shotgun (WGS) entry which is preliminary data.</text>
</comment>
<evidence type="ECO:0000256" key="5">
    <source>
        <dbReference type="ARBA" id="ARBA00022701"/>
    </source>
</evidence>
<dbReference type="AlphaFoldDB" id="A0AAV9RCM3"/>
<evidence type="ECO:0000256" key="8">
    <source>
        <dbReference type="ARBA" id="ARBA00023212"/>
    </source>
</evidence>
<feature type="compositionally biased region" description="Polar residues" evidence="10">
    <location>
        <begin position="203"/>
        <end position="216"/>
    </location>
</feature>
<feature type="region of interest" description="Disordered" evidence="10">
    <location>
        <begin position="199"/>
        <end position="233"/>
    </location>
</feature>
<dbReference type="GO" id="GO:0005879">
    <property type="term" value="C:axonemal microtubule"/>
    <property type="evidence" value="ECO:0007669"/>
    <property type="project" value="TreeGrafter"/>
</dbReference>
<evidence type="ECO:0000313" key="12">
    <source>
        <dbReference type="Proteomes" id="UP001311232"/>
    </source>
</evidence>
<keyword evidence="5" id="KW-0493">Microtubule</keyword>
<evidence type="ECO:0000256" key="9">
    <source>
        <dbReference type="SAM" id="Coils"/>
    </source>
</evidence>